<dbReference type="EMBL" id="VULZ01000009">
    <property type="protein sequence ID" value="MSS15215.1"/>
    <property type="molecule type" value="Genomic_DNA"/>
</dbReference>
<reference evidence="3 4" key="1">
    <citation type="submission" date="2019-08" db="EMBL/GenBank/DDBJ databases">
        <title>In-depth cultivation of the pig gut microbiome towards novel bacterial diversity and tailored functional studies.</title>
        <authorList>
            <person name="Wylensek D."/>
            <person name="Hitch T.C.A."/>
            <person name="Clavel T."/>
        </authorList>
    </citation>
    <scope>NUCLEOTIDE SEQUENCE [LARGE SCALE GENOMIC DNA]</scope>
    <source>
        <strain evidence="3 4">Oil+RF-744-WCA-WT-11</strain>
    </source>
</reference>
<evidence type="ECO:0000256" key="2">
    <source>
        <dbReference type="SAM" id="Phobius"/>
    </source>
</evidence>
<keyword evidence="2" id="KW-0472">Membrane</keyword>
<keyword evidence="2" id="KW-1133">Transmembrane helix</keyword>
<dbReference type="Proteomes" id="UP000481852">
    <property type="component" value="Unassembled WGS sequence"/>
</dbReference>
<keyword evidence="2" id="KW-0812">Transmembrane</keyword>
<evidence type="ECO:0000256" key="1">
    <source>
        <dbReference type="SAM" id="MobiDB-lite"/>
    </source>
</evidence>
<gene>
    <name evidence="3" type="ORF">FYJ35_09245</name>
</gene>
<proteinExistence type="predicted"/>
<evidence type="ECO:0008006" key="5">
    <source>
        <dbReference type="Google" id="ProtNLM"/>
    </source>
</evidence>
<dbReference type="AlphaFoldDB" id="A0A6L5X712"/>
<feature type="region of interest" description="Disordered" evidence="1">
    <location>
        <begin position="336"/>
        <end position="358"/>
    </location>
</feature>
<evidence type="ECO:0000313" key="3">
    <source>
        <dbReference type="EMBL" id="MSS15215.1"/>
    </source>
</evidence>
<feature type="transmembrane region" description="Helical" evidence="2">
    <location>
        <begin position="7"/>
        <end position="33"/>
    </location>
</feature>
<feature type="region of interest" description="Disordered" evidence="1">
    <location>
        <begin position="90"/>
        <end position="145"/>
    </location>
</feature>
<protein>
    <recommendedName>
        <fullName evidence="5">DUF2953 domain-containing protein</fullName>
    </recommendedName>
</protein>
<keyword evidence="4" id="KW-1185">Reference proteome</keyword>
<evidence type="ECO:0000313" key="4">
    <source>
        <dbReference type="Proteomes" id="UP000481852"/>
    </source>
</evidence>
<feature type="compositionally biased region" description="Polar residues" evidence="1">
    <location>
        <begin position="125"/>
        <end position="135"/>
    </location>
</feature>
<accession>A0A6L5X712</accession>
<organism evidence="3 4">
    <name type="scientific">Porcincola intestinalis</name>
    <dbReference type="NCBI Taxonomy" id="2606632"/>
    <lineage>
        <taxon>Bacteria</taxon>
        <taxon>Bacillati</taxon>
        <taxon>Bacillota</taxon>
        <taxon>Clostridia</taxon>
        <taxon>Lachnospirales</taxon>
        <taxon>Lachnospiraceae</taxon>
        <taxon>Porcincola</taxon>
    </lineage>
</organism>
<comment type="caution">
    <text evidence="3">The sequence shown here is derived from an EMBL/GenBank/DDBJ whole genome shotgun (WGS) entry which is preliminary data.</text>
</comment>
<sequence length="358" mass="39995">MVQIILAILRIIGIILLIVLGIAAVLILLVLFWPVEYQISLRKEDQAFEAEGRAGWLFHLLSADVQIRERTGTITLKIFGRRLKTFRIPEGRRAEAPHSQAALETGTQTREDQTGRQIPRGETDTAGQKTKTGGQAASDGIGPRKRASRIRSAAISAVSAVRNILSRISGAAAGIAARAIQKAAKGLVTAMAFVFRMQELPSDLGDFSDTFHENADTKIESFRRKAEPFVSPDAFSLYGRIMRHLGRLLRSLRFRRLEGYLLVGTGKPDLTGELIGLLYMILPDTARAYELRADFYQATLKTRTNAAGHIRMNHVLMFLIRLLRDKEFRKLLAHVRRKGKEGSKGRSKGRSVKKKKRK</sequence>
<feature type="compositionally biased region" description="Basic and acidic residues" evidence="1">
    <location>
        <begin position="109"/>
        <end position="123"/>
    </location>
</feature>
<dbReference type="RefSeq" id="WP_154525821.1">
    <property type="nucleotide sequence ID" value="NZ_VULZ01000009.1"/>
</dbReference>
<name>A0A6L5X712_9FIRM</name>